<dbReference type="SUPFAM" id="SSF55073">
    <property type="entry name" value="Nucleotide cyclase"/>
    <property type="match status" value="1"/>
</dbReference>
<dbReference type="Gene3D" id="3.30.70.270">
    <property type="match status" value="1"/>
</dbReference>
<dbReference type="InterPro" id="IPR000014">
    <property type="entry name" value="PAS"/>
</dbReference>
<dbReference type="CDD" id="cd01948">
    <property type="entry name" value="EAL"/>
    <property type="match status" value="1"/>
</dbReference>
<dbReference type="Gene3D" id="3.30.450.20">
    <property type="entry name" value="PAS domain"/>
    <property type="match status" value="1"/>
</dbReference>
<accession>A0ABW6K3H1</accession>
<evidence type="ECO:0000259" key="3">
    <source>
        <dbReference type="PROSITE" id="PS50887"/>
    </source>
</evidence>
<dbReference type="Pfam" id="PF00990">
    <property type="entry name" value="GGDEF"/>
    <property type="match status" value="1"/>
</dbReference>
<organism evidence="4 5">
    <name type="scientific">Cytobacillus mangrovibacter</name>
    <dbReference type="NCBI Taxonomy" id="3299024"/>
    <lineage>
        <taxon>Bacteria</taxon>
        <taxon>Bacillati</taxon>
        <taxon>Bacillota</taxon>
        <taxon>Bacilli</taxon>
        <taxon>Bacillales</taxon>
        <taxon>Bacillaceae</taxon>
        <taxon>Cytobacillus</taxon>
    </lineage>
</organism>
<dbReference type="PROSITE" id="PS50112">
    <property type="entry name" value="PAS"/>
    <property type="match status" value="1"/>
</dbReference>
<dbReference type="SMART" id="SM00052">
    <property type="entry name" value="EAL"/>
    <property type="match status" value="1"/>
</dbReference>
<evidence type="ECO:0000313" key="5">
    <source>
        <dbReference type="Proteomes" id="UP001601058"/>
    </source>
</evidence>
<dbReference type="Pfam" id="PF00563">
    <property type="entry name" value="EAL"/>
    <property type="match status" value="1"/>
</dbReference>
<dbReference type="InterPro" id="IPR029787">
    <property type="entry name" value="Nucleotide_cyclase"/>
</dbReference>
<gene>
    <name evidence="4" type="ORF">ACFYKT_20765</name>
</gene>
<keyword evidence="5" id="KW-1185">Reference proteome</keyword>
<dbReference type="InterPro" id="IPR043128">
    <property type="entry name" value="Rev_trsase/Diguanyl_cyclase"/>
</dbReference>
<comment type="caution">
    <text evidence="4">The sequence shown here is derived from an EMBL/GenBank/DDBJ whole genome shotgun (WGS) entry which is preliminary data.</text>
</comment>
<dbReference type="CDD" id="cd01949">
    <property type="entry name" value="GGDEF"/>
    <property type="match status" value="1"/>
</dbReference>
<dbReference type="Proteomes" id="UP001601058">
    <property type="component" value="Unassembled WGS sequence"/>
</dbReference>
<dbReference type="SUPFAM" id="SSF141868">
    <property type="entry name" value="EAL domain-like"/>
    <property type="match status" value="1"/>
</dbReference>
<evidence type="ECO:0000259" key="1">
    <source>
        <dbReference type="PROSITE" id="PS50112"/>
    </source>
</evidence>
<feature type="domain" description="EAL" evidence="2">
    <location>
        <begin position="278"/>
        <end position="532"/>
    </location>
</feature>
<dbReference type="NCBIfam" id="TIGR00254">
    <property type="entry name" value="GGDEF"/>
    <property type="match status" value="1"/>
</dbReference>
<dbReference type="NCBIfam" id="TIGR00229">
    <property type="entry name" value="sensory_box"/>
    <property type="match status" value="1"/>
</dbReference>
<dbReference type="Pfam" id="PF13426">
    <property type="entry name" value="PAS_9"/>
    <property type="match status" value="1"/>
</dbReference>
<dbReference type="InterPro" id="IPR035919">
    <property type="entry name" value="EAL_sf"/>
</dbReference>
<dbReference type="InterPro" id="IPR052155">
    <property type="entry name" value="Biofilm_reg_signaling"/>
</dbReference>
<dbReference type="InterPro" id="IPR035965">
    <property type="entry name" value="PAS-like_dom_sf"/>
</dbReference>
<reference evidence="4 5" key="1">
    <citation type="submission" date="2024-08" db="EMBL/GenBank/DDBJ databases">
        <title>Two novel Cytobacillus novel species.</title>
        <authorList>
            <person name="Liu G."/>
        </authorList>
    </citation>
    <scope>NUCLEOTIDE SEQUENCE [LARGE SCALE GENOMIC DNA]</scope>
    <source>
        <strain evidence="4 5">FJAT-53684</strain>
    </source>
</reference>
<evidence type="ECO:0000259" key="2">
    <source>
        <dbReference type="PROSITE" id="PS50883"/>
    </source>
</evidence>
<protein>
    <submittedName>
        <fullName evidence="4">EAL domain-containing protein</fullName>
    </submittedName>
</protein>
<dbReference type="Gene3D" id="3.20.20.450">
    <property type="entry name" value="EAL domain"/>
    <property type="match status" value="1"/>
</dbReference>
<dbReference type="InterPro" id="IPR001633">
    <property type="entry name" value="EAL_dom"/>
</dbReference>
<feature type="domain" description="PAS" evidence="1">
    <location>
        <begin position="2"/>
        <end position="48"/>
    </location>
</feature>
<dbReference type="SMART" id="SM00267">
    <property type="entry name" value="GGDEF"/>
    <property type="match status" value="1"/>
</dbReference>
<dbReference type="InterPro" id="IPR000160">
    <property type="entry name" value="GGDEF_dom"/>
</dbReference>
<dbReference type="PROSITE" id="PS50887">
    <property type="entry name" value="GGDEF"/>
    <property type="match status" value="1"/>
</dbReference>
<dbReference type="SUPFAM" id="SSF55785">
    <property type="entry name" value="PYP-like sensor domain (PAS domain)"/>
    <property type="match status" value="1"/>
</dbReference>
<dbReference type="PANTHER" id="PTHR44757">
    <property type="entry name" value="DIGUANYLATE CYCLASE DGCP"/>
    <property type="match status" value="1"/>
</dbReference>
<feature type="domain" description="GGDEF" evidence="3">
    <location>
        <begin position="136"/>
        <end position="269"/>
    </location>
</feature>
<name>A0ABW6K3H1_9BACI</name>
<dbReference type="PANTHER" id="PTHR44757:SF2">
    <property type="entry name" value="BIOFILM ARCHITECTURE MAINTENANCE PROTEIN MBAA"/>
    <property type="match status" value="1"/>
</dbReference>
<sequence>MNSTLYKDIFDQLHTCAIISDQSDIVVSVNTKFIELSGFASEEMIGMNIEAILNGKYELNEQWNNNVFIMKKDGSTFSQRLSVKSITDALSGEEYKIWLLTDFKVCNLDPLTNLPNRNLLDQKLTQAINRAREESTILAVLFLDLDRFKFVNDTLGHSSGDQLLTEASVRIKEVIGEENVVARMGGDEFVCFLEDLSSEKEAELFAKRIILSFSKPFSLKETEMYITTSIGISLYPFDGDEVEQLITNADSAMYRAKKKGRNQYEKAKADVNAGGFEKLLLENNLRRALERDELTLYFQPQVDLKTNQIKSLEALIRWNHPDLGLISPGDFIPIAEESGLIVPIGDWVLRTACIKMKEWQNAGYPPVRIAVNLSAGQFLKSDLVKKVKTILEETGLAPSYLELEITENMVMHDVHLAIQVLRQLKEIGIQISIDDFGTGYSSLNYLKEFPVDTLKIDRSFIRDIDKNPSSVALTKAITTLAHDLNLKVIAEGVENFKQLSVVKQHSCDAVQGFYFSRPLSYENVVHYLNDHDQKVSGND</sequence>
<dbReference type="EMBL" id="JBIACJ010000019">
    <property type="protein sequence ID" value="MFE8698729.1"/>
    <property type="molecule type" value="Genomic_DNA"/>
</dbReference>
<dbReference type="RefSeq" id="WP_389223596.1">
    <property type="nucleotide sequence ID" value="NZ_JBIACJ010000019.1"/>
</dbReference>
<evidence type="ECO:0000313" key="4">
    <source>
        <dbReference type="EMBL" id="MFE8698729.1"/>
    </source>
</evidence>
<proteinExistence type="predicted"/>
<dbReference type="PROSITE" id="PS50883">
    <property type="entry name" value="EAL"/>
    <property type="match status" value="1"/>
</dbReference>